<accession>A0A4Y2SRE0</accession>
<organism evidence="2 4">
    <name type="scientific">Araneus ventricosus</name>
    <name type="common">Orbweaver spider</name>
    <name type="synonym">Epeira ventricosa</name>
    <dbReference type="NCBI Taxonomy" id="182803"/>
    <lineage>
        <taxon>Eukaryota</taxon>
        <taxon>Metazoa</taxon>
        <taxon>Ecdysozoa</taxon>
        <taxon>Arthropoda</taxon>
        <taxon>Chelicerata</taxon>
        <taxon>Arachnida</taxon>
        <taxon>Araneae</taxon>
        <taxon>Araneomorphae</taxon>
        <taxon>Entelegynae</taxon>
        <taxon>Araneoidea</taxon>
        <taxon>Araneidae</taxon>
        <taxon>Araneus</taxon>
    </lineage>
</organism>
<dbReference type="EMBL" id="BGPR01023576">
    <property type="protein sequence ID" value="GBN90854.1"/>
    <property type="molecule type" value="Genomic_DNA"/>
</dbReference>
<comment type="caution">
    <text evidence="2">The sequence shown here is derived from an EMBL/GenBank/DDBJ whole genome shotgun (WGS) entry which is preliminary data.</text>
</comment>
<dbReference type="Proteomes" id="UP000499080">
    <property type="component" value="Unassembled WGS sequence"/>
</dbReference>
<reference evidence="2 4" key="1">
    <citation type="journal article" date="2019" name="Sci. Rep.">
        <title>Orb-weaving spider Araneus ventricosus genome elucidates the spidroin gene catalogue.</title>
        <authorList>
            <person name="Kono N."/>
            <person name="Nakamura H."/>
            <person name="Ohtoshi R."/>
            <person name="Moran D.A.P."/>
            <person name="Shinohara A."/>
            <person name="Yoshida Y."/>
            <person name="Fujiwara M."/>
            <person name="Mori M."/>
            <person name="Tomita M."/>
            <person name="Arakawa K."/>
        </authorList>
    </citation>
    <scope>NUCLEOTIDE SEQUENCE [LARGE SCALE GENOMIC DNA]</scope>
</reference>
<gene>
    <name evidence="3" type="ORF">AVEN_22700_1</name>
    <name evidence="2" type="ORF">AVEN_80169_1</name>
</gene>
<evidence type="ECO:0000313" key="3">
    <source>
        <dbReference type="EMBL" id="GBN90866.1"/>
    </source>
</evidence>
<protein>
    <submittedName>
        <fullName evidence="2">Uncharacterized protein</fullName>
    </submittedName>
</protein>
<feature type="compositionally biased region" description="Polar residues" evidence="1">
    <location>
        <begin position="95"/>
        <end position="127"/>
    </location>
</feature>
<evidence type="ECO:0000313" key="2">
    <source>
        <dbReference type="EMBL" id="GBN90854.1"/>
    </source>
</evidence>
<evidence type="ECO:0000256" key="1">
    <source>
        <dbReference type="SAM" id="MobiDB-lite"/>
    </source>
</evidence>
<name>A0A4Y2SRE0_ARAVE</name>
<sequence>MPRQCVPRDTFKYTEEQYEKALTELTQVEKALKELGTCPDPKCSKHHVQTRNIELEKAGQYPNSPLPKSPFSPSKLSNSIAFQKVSPKKAARPQLETSHSPIETSNRFQNLMDTTENNTSNDAEIKI</sequence>
<proteinExistence type="predicted"/>
<dbReference type="AlphaFoldDB" id="A0A4Y2SRE0"/>
<keyword evidence="4" id="KW-1185">Reference proteome</keyword>
<feature type="region of interest" description="Disordered" evidence="1">
    <location>
        <begin position="38"/>
        <end position="127"/>
    </location>
</feature>
<evidence type="ECO:0000313" key="4">
    <source>
        <dbReference type="Proteomes" id="UP000499080"/>
    </source>
</evidence>
<dbReference type="EMBL" id="BGPR01023582">
    <property type="protein sequence ID" value="GBN90866.1"/>
    <property type="molecule type" value="Genomic_DNA"/>
</dbReference>